<feature type="domain" description="RNase H type-1" evidence="1">
    <location>
        <begin position="2"/>
        <end position="56"/>
    </location>
</feature>
<proteinExistence type="predicted"/>
<gene>
    <name evidence="2" type="ORF">RJ640_010682</name>
</gene>
<comment type="caution">
    <text evidence="2">The sequence shown here is derived from an EMBL/GenBank/DDBJ whole genome shotgun (WGS) entry which is preliminary data.</text>
</comment>
<evidence type="ECO:0000313" key="2">
    <source>
        <dbReference type="EMBL" id="KAK2994053.1"/>
    </source>
</evidence>
<dbReference type="GO" id="GO:0003676">
    <property type="term" value="F:nucleic acid binding"/>
    <property type="evidence" value="ECO:0007669"/>
    <property type="project" value="InterPro"/>
</dbReference>
<keyword evidence="3" id="KW-1185">Reference proteome</keyword>
<dbReference type="EMBL" id="JAVXUO010000244">
    <property type="protein sequence ID" value="KAK2994053.1"/>
    <property type="molecule type" value="Genomic_DNA"/>
</dbReference>
<dbReference type="Pfam" id="PF13456">
    <property type="entry name" value="RVT_3"/>
    <property type="match status" value="1"/>
</dbReference>
<organism evidence="2 3">
    <name type="scientific">Escallonia rubra</name>
    <dbReference type="NCBI Taxonomy" id="112253"/>
    <lineage>
        <taxon>Eukaryota</taxon>
        <taxon>Viridiplantae</taxon>
        <taxon>Streptophyta</taxon>
        <taxon>Embryophyta</taxon>
        <taxon>Tracheophyta</taxon>
        <taxon>Spermatophyta</taxon>
        <taxon>Magnoliopsida</taxon>
        <taxon>eudicotyledons</taxon>
        <taxon>Gunneridae</taxon>
        <taxon>Pentapetalae</taxon>
        <taxon>asterids</taxon>
        <taxon>campanulids</taxon>
        <taxon>Escalloniales</taxon>
        <taxon>Escalloniaceae</taxon>
        <taxon>Escallonia</taxon>
    </lineage>
</organism>
<accession>A0AA88RQ66</accession>
<dbReference type="GO" id="GO:0004523">
    <property type="term" value="F:RNA-DNA hybrid ribonuclease activity"/>
    <property type="evidence" value="ECO:0007669"/>
    <property type="project" value="InterPro"/>
</dbReference>
<dbReference type="InterPro" id="IPR002156">
    <property type="entry name" value="RNaseH_domain"/>
</dbReference>
<dbReference type="AlphaFoldDB" id="A0AA88RQ66"/>
<reference evidence="2" key="1">
    <citation type="submission" date="2022-12" db="EMBL/GenBank/DDBJ databases">
        <title>Draft genome assemblies for two species of Escallonia (Escalloniales).</title>
        <authorList>
            <person name="Chanderbali A."/>
            <person name="Dervinis C."/>
            <person name="Anghel I."/>
            <person name="Soltis D."/>
            <person name="Soltis P."/>
            <person name="Zapata F."/>
        </authorList>
    </citation>
    <scope>NUCLEOTIDE SEQUENCE</scope>
    <source>
        <strain evidence="2">UCBG92.1500</strain>
        <tissue evidence="2">Leaf</tissue>
    </source>
</reference>
<dbReference type="Proteomes" id="UP001187471">
    <property type="component" value="Unassembled WGS sequence"/>
</dbReference>
<name>A0AA88RQ66_9ASTE</name>
<evidence type="ECO:0000259" key="1">
    <source>
        <dbReference type="Pfam" id="PF13456"/>
    </source>
</evidence>
<sequence>MAAEFWALREGLQIGLNQGIVKLVMEMDAEPLMMIMNNPYATNPKLNNFINACRIIRTTKVKEACEVENTMVMTRLGKAGNQWLYFSTIWSIGKEEPNSDGDGQIHAT</sequence>
<protein>
    <recommendedName>
        <fullName evidence="1">RNase H type-1 domain-containing protein</fullName>
    </recommendedName>
</protein>
<evidence type="ECO:0000313" key="3">
    <source>
        <dbReference type="Proteomes" id="UP001187471"/>
    </source>
</evidence>